<dbReference type="AlphaFoldDB" id="A0A915JCR9"/>
<dbReference type="WBParaSite" id="nRc.2.0.1.t24274-RA">
    <property type="protein sequence ID" value="nRc.2.0.1.t24274-RA"/>
    <property type="gene ID" value="nRc.2.0.1.g24274"/>
</dbReference>
<evidence type="ECO:0000313" key="1">
    <source>
        <dbReference type="Proteomes" id="UP000887565"/>
    </source>
</evidence>
<sequence>MVFQWSYWGSGLRLLGVQWMRLFYTKKNHLGRKQAYFRDFLVEGVSDSGEFNGRGHITQR</sequence>
<accession>A0A915JCR9</accession>
<organism evidence="1 2">
    <name type="scientific">Romanomermis culicivorax</name>
    <name type="common">Nematode worm</name>
    <dbReference type="NCBI Taxonomy" id="13658"/>
    <lineage>
        <taxon>Eukaryota</taxon>
        <taxon>Metazoa</taxon>
        <taxon>Ecdysozoa</taxon>
        <taxon>Nematoda</taxon>
        <taxon>Enoplea</taxon>
        <taxon>Dorylaimia</taxon>
        <taxon>Mermithida</taxon>
        <taxon>Mermithoidea</taxon>
        <taxon>Mermithidae</taxon>
        <taxon>Romanomermis</taxon>
    </lineage>
</organism>
<keyword evidence="1" id="KW-1185">Reference proteome</keyword>
<protein>
    <submittedName>
        <fullName evidence="2">Uncharacterized protein</fullName>
    </submittedName>
</protein>
<evidence type="ECO:0000313" key="2">
    <source>
        <dbReference type="WBParaSite" id="nRc.2.0.1.t24274-RA"/>
    </source>
</evidence>
<proteinExistence type="predicted"/>
<reference evidence="2" key="1">
    <citation type="submission" date="2022-11" db="UniProtKB">
        <authorList>
            <consortium name="WormBaseParasite"/>
        </authorList>
    </citation>
    <scope>IDENTIFICATION</scope>
</reference>
<name>A0A915JCR9_ROMCU</name>
<dbReference type="Proteomes" id="UP000887565">
    <property type="component" value="Unplaced"/>
</dbReference>